<evidence type="ECO:0000256" key="1">
    <source>
        <dbReference type="SAM" id="Phobius"/>
    </source>
</evidence>
<dbReference type="OrthoDB" id="1675191at2"/>
<feature type="transmembrane region" description="Helical" evidence="1">
    <location>
        <begin position="42"/>
        <end position="63"/>
    </location>
</feature>
<dbReference type="AlphaFoldDB" id="A0A2P7RBE7"/>
<organism evidence="2 3">
    <name type="scientific">Zobellella endophytica</name>
    <dbReference type="NCBI Taxonomy" id="2116700"/>
    <lineage>
        <taxon>Bacteria</taxon>
        <taxon>Pseudomonadati</taxon>
        <taxon>Pseudomonadota</taxon>
        <taxon>Gammaproteobacteria</taxon>
        <taxon>Aeromonadales</taxon>
        <taxon>Aeromonadaceae</taxon>
        <taxon>Zobellella</taxon>
    </lineage>
</organism>
<accession>A0A2P7RBE7</accession>
<feature type="transmembrane region" description="Helical" evidence="1">
    <location>
        <begin position="279"/>
        <end position="297"/>
    </location>
</feature>
<feature type="transmembrane region" description="Helical" evidence="1">
    <location>
        <begin position="98"/>
        <end position="120"/>
    </location>
</feature>
<sequence length="356" mass="40431">MKIDRQQLEQAARRGLLQAEQVAPLWQFLEQDAPAGFRFAHILYYLGGLIAIGAMTLFMTLGWQQYGGWALVGLGLLYALPALALAEGLQRRRLWVPSGILAALVICLTPITVYGLQVALGWWDPDLDYRQYHTRIHGRWLSLELATLAVGALMLWRYRQPFLLLPLAATLWYMSMDLSLWLSGRDVASWEFRQWVSLWFGLLMVVLAFWVDIRNRSRRDFAFWLYLFGAVTFWGGLCLLTDNGGGERLLFLLVNLVMIATGTLLARRVFVALIATGTLLARRVFVALGGLGLAWYLGWLAWDVFEDSLLFPLALTAIGLAVMGLGILWQRHQQQLTERLQRQLPAALRALLARRE</sequence>
<feature type="transmembrane region" description="Helical" evidence="1">
    <location>
        <begin position="248"/>
        <end position="267"/>
    </location>
</feature>
<evidence type="ECO:0000313" key="2">
    <source>
        <dbReference type="EMBL" id="PSJ47482.1"/>
    </source>
</evidence>
<feature type="transmembrane region" description="Helical" evidence="1">
    <location>
        <begin position="140"/>
        <end position="156"/>
    </location>
</feature>
<feature type="transmembrane region" description="Helical" evidence="1">
    <location>
        <begin position="194"/>
        <end position="211"/>
    </location>
</feature>
<keyword evidence="1" id="KW-0472">Membrane</keyword>
<feature type="transmembrane region" description="Helical" evidence="1">
    <location>
        <begin position="163"/>
        <end position="182"/>
    </location>
</feature>
<comment type="caution">
    <text evidence="2">The sequence shown here is derived from an EMBL/GenBank/DDBJ whole genome shotgun (WGS) entry which is preliminary data.</text>
</comment>
<keyword evidence="3" id="KW-1185">Reference proteome</keyword>
<gene>
    <name evidence="2" type="ORF">C7H85_01210</name>
</gene>
<feature type="transmembrane region" description="Helical" evidence="1">
    <location>
        <begin position="69"/>
        <end position="86"/>
    </location>
</feature>
<dbReference type="Proteomes" id="UP000240243">
    <property type="component" value="Unassembled WGS sequence"/>
</dbReference>
<feature type="transmembrane region" description="Helical" evidence="1">
    <location>
        <begin position="223"/>
        <end position="242"/>
    </location>
</feature>
<keyword evidence="1" id="KW-1133">Transmembrane helix</keyword>
<dbReference type="EMBL" id="PXYG01000001">
    <property type="protein sequence ID" value="PSJ47482.1"/>
    <property type="molecule type" value="Genomic_DNA"/>
</dbReference>
<proteinExistence type="predicted"/>
<dbReference type="RefSeq" id="WP_106727895.1">
    <property type="nucleotide sequence ID" value="NZ_PXYG01000001.1"/>
</dbReference>
<feature type="transmembrane region" description="Helical" evidence="1">
    <location>
        <begin position="309"/>
        <end position="329"/>
    </location>
</feature>
<reference evidence="2 3" key="1">
    <citation type="submission" date="2018-03" db="EMBL/GenBank/DDBJ databases">
        <title>The draft genome of Zobellella sp. 59N8.</title>
        <authorList>
            <person name="Liu L."/>
            <person name="Li L."/>
            <person name="Zhang X."/>
            <person name="Liang L."/>
            <person name="Wang T."/>
        </authorList>
    </citation>
    <scope>NUCLEOTIDE SEQUENCE [LARGE SCALE GENOMIC DNA]</scope>
    <source>
        <strain evidence="2 3">59N8</strain>
    </source>
</reference>
<name>A0A2P7RBE7_9GAMM</name>
<keyword evidence="1" id="KW-0812">Transmembrane</keyword>
<evidence type="ECO:0000313" key="3">
    <source>
        <dbReference type="Proteomes" id="UP000240243"/>
    </source>
</evidence>
<protein>
    <submittedName>
        <fullName evidence="2">DUF2157 domain-containing protein</fullName>
    </submittedName>
</protein>